<dbReference type="Proteomes" id="UP001066276">
    <property type="component" value="Chromosome 4_1"/>
</dbReference>
<evidence type="ECO:0000313" key="2">
    <source>
        <dbReference type="Proteomes" id="UP001066276"/>
    </source>
</evidence>
<gene>
    <name evidence="1" type="ORF">NDU88_004790</name>
</gene>
<sequence>MQEVETSDSKIAAALARLKNAKVLGPSGLRAHIVPHLGEMFHSARQEGVLPEDLRHALIIRIYKEGKPPEDCASHRPILWQNIEAKMLVVVLANHMLHDLGLIVEPIRVHAEQGDATVSDGCLAAGSGSHWCSYHWMQKRCLTPI</sequence>
<comment type="caution">
    <text evidence="1">The sequence shown here is derived from an EMBL/GenBank/DDBJ whole genome shotgun (WGS) entry which is preliminary data.</text>
</comment>
<protein>
    <submittedName>
        <fullName evidence="1">Uncharacterized protein</fullName>
    </submittedName>
</protein>
<name>A0AAV7T948_PLEWA</name>
<dbReference type="EMBL" id="JANPWB010000007">
    <property type="protein sequence ID" value="KAJ1172948.1"/>
    <property type="molecule type" value="Genomic_DNA"/>
</dbReference>
<organism evidence="1 2">
    <name type="scientific">Pleurodeles waltl</name>
    <name type="common">Iberian ribbed newt</name>
    <dbReference type="NCBI Taxonomy" id="8319"/>
    <lineage>
        <taxon>Eukaryota</taxon>
        <taxon>Metazoa</taxon>
        <taxon>Chordata</taxon>
        <taxon>Craniata</taxon>
        <taxon>Vertebrata</taxon>
        <taxon>Euteleostomi</taxon>
        <taxon>Amphibia</taxon>
        <taxon>Batrachia</taxon>
        <taxon>Caudata</taxon>
        <taxon>Salamandroidea</taxon>
        <taxon>Salamandridae</taxon>
        <taxon>Pleurodelinae</taxon>
        <taxon>Pleurodeles</taxon>
    </lineage>
</organism>
<dbReference type="AlphaFoldDB" id="A0AAV7T948"/>
<evidence type="ECO:0000313" key="1">
    <source>
        <dbReference type="EMBL" id="KAJ1172948.1"/>
    </source>
</evidence>
<keyword evidence="2" id="KW-1185">Reference proteome</keyword>
<accession>A0AAV7T948</accession>
<reference evidence="1" key="1">
    <citation type="journal article" date="2022" name="bioRxiv">
        <title>Sequencing and chromosome-scale assembly of the giantPleurodeles waltlgenome.</title>
        <authorList>
            <person name="Brown T."/>
            <person name="Elewa A."/>
            <person name="Iarovenko S."/>
            <person name="Subramanian E."/>
            <person name="Araus A.J."/>
            <person name="Petzold A."/>
            <person name="Susuki M."/>
            <person name="Suzuki K.-i.T."/>
            <person name="Hayashi T."/>
            <person name="Toyoda A."/>
            <person name="Oliveira C."/>
            <person name="Osipova E."/>
            <person name="Leigh N.D."/>
            <person name="Simon A."/>
            <person name="Yun M.H."/>
        </authorList>
    </citation>
    <scope>NUCLEOTIDE SEQUENCE</scope>
    <source>
        <strain evidence="1">20211129_DDA</strain>
        <tissue evidence="1">Liver</tissue>
    </source>
</reference>
<proteinExistence type="predicted"/>